<keyword evidence="3 9" id="KW-0812">Transmembrane</keyword>
<evidence type="ECO:0000256" key="4">
    <source>
        <dbReference type="ARBA" id="ARBA00022989"/>
    </source>
</evidence>
<feature type="binding site" evidence="7">
    <location>
        <position position="451"/>
    </location>
    <ligand>
        <name>substrate</name>
    </ligand>
</feature>
<evidence type="ECO:0000256" key="1">
    <source>
        <dbReference type="ARBA" id="ARBA00004651"/>
    </source>
</evidence>
<evidence type="ECO:0000256" key="2">
    <source>
        <dbReference type="ARBA" id="ARBA00022475"/>
    </source>
</evidence>
<feature type="binding site" evidence="8">
    <location>
        <position position="505"/>
    </location>
    <ligand>
        <name>Mn(2+)</name>
        <dbReference type="ChEBI" id="CHEBI:29035"/>
    </ligand>
</feature>
<keyword evidence="7" id="KW-0479">Metal-binding</keyword>
<dbReference type="InterPro" id="IPR017850">
    <property type="entry name" value="Alkaline_phosphatase_core_sf"/>
</dbReference>
<dbReference type="Gene3D" id="3.40.720.10">
    <property type="entry name" value="Alkaline Phosphatase, subunit A"/>
    <property type="match status" value="1"/>
</dbReference>
<evidence type="ECO:0000256" key="5">
    <source>
        <dbReference type="ARBA" id="ARBA00023136"/>
    </source>
</evidence>
<evidence type="ECO:0000256" key="3">
    <source>
        <dbReference type="ARBA" id="ARBA00022692"/>
    </source>
</evidence>
<protein>
    <submittedName>
        <fullName evidence="11">Lipoteichoic acid synthase 1</fullName>
    </submittedName>
</protein>
<dbReference type="EMBL" id="FLQZ01000043">
    <property type="protein sequence ID" value="SBT13525.1"/>
    <property type="molecule type" value="Genomic_DNA"/>
</dbReference>
<feature type="active site" evidence="6">
    <location>
        <position position="333"/>
    </location>
</feature>
<dbReference type="Gene3D" id="3.30.1120.80">
    <property type="match status" value="1"/>
</dbReference>
<sequence length="651" mass="73522">MTDVVKRHLGILYPLCMTFLVCLFILMLSRVGLSVWHGERVSQANGWLTILLSGLRIDISSVSYLLILPALMTCLLAGNGIIGRSWLLILRVWIVFGLWLVVYMELATPSFIMEYDVRPNRLFIEYLIYPKEVFGMLWSGYKPELFIGATVSMATLLLGWKFTAHLIKDLTFPRWYWRPLLAVLVVMVGFMGARSTLGHRPLNPAMVAFSTDPLVNDLVLNSSYSLLFAAKQMGGEDNAFKYYGKMDSREIIDLVQKSTGRASKDFTSNSAPTMAYHAATYQGKPKNLVILLQESLGARYVGALGGLPLTPNLDALMQEGWNFTRMYSTGTRSVRGIEAVVTGFSPTPARSVVKLGQSQRGFFTIAELLKNKGYHTQFIYGGESHFDNMKNFFLGNGFTDIQDFPTFMNPAFVGSWGASDEDLYQKAHEQFTELSAQEQPFFSLVFTSSNHSPFDYPDGRITPYNEPKQTRENAAKYSDYALGEFFKQAKSSYYWDDTIFVIVADHDSRAYGNQLVPIDHFHIPAVIVGDGVSERQDTRLASQIDIAPTLLSLIGINSVNPMIGHDMTKDIDNTKLRAMMQFYKNFAWMDSNNNVVIFQPDKPAQGFYYDEVTTELLDRKMPQDMIKMAKANALWGSLAYQSRFYQSSEIK</sequence>
<feature type="transmembrane region" description="Helical" evidence="9">
    <location>
        <begin position="145"/>
        <end position="163"/>
    </location>
</feature>
<keyword evidence="4 9" id="KW-1133">Transmembrane helix</keyword>
<dbReference type="AlphaFoldDB" id="A0A1C3JEI8"/>
<feature type="transmembrane region" description="Helical" evidence="9">
    <location>
        <begin position="175"/>
        <end position="193"/>
    </location>
</feature>
<evidence type="ECO:0000313" key="12">
    <source>
        <dbReference type="Proteomes" id="UP000092819"/>
    </source>
</evidence>
<feature type="binding site" evidence="8">
    <location>
        <position position="506"/>
    </location>
    <ligand>
        <name>Mn(2+)</name>
        <dbReference type="ChEBI" id="CHEBI:29035"/>
    </ligand>
</feature>
<evidence type="ECO:0000313" key="11">
    <source>
        <dbReference type="EMBL" id="SBT13525.1"/>
    </source>
</evidence>
<keyword evidence="7" id="KW-0464">Manganese</keyword>
<dbReference type="GO" id="GO:0005886">
    <property type="term" value="C:plasma membrane"/>
    <property type="evidence" value="ECO:0007669"/>
    <property type="project" value="UniProtKB-SubCell"/>
</dbReference>
<dbReference type="PANTHER" id="PTHR47371">
    <property type="entry name" value="LIPOTEICHOIC ACID SYNTHASE"/>
    <property type="match status" value="1"/>
</dbReference>
<organism evidence="11 12">
    <name type="scientific">Vibrio celticus</name>
    <dbReference type="NCBI Taxonomy" id="446372"/>
    <lineage>
        <taxon>Bacteria</taxon>
        <taxon>Pseudomonadati</taxon>
        <taxon>Pseudomonadota</taxon>
        <taxon>Gammaproteobacteria</taxon>
        <taxon>Vibrionales</taxon>
        <taxon>Vibrionaceae</taxon>
        <taxon>Vibrio</taxon>
    </lineage>
</organism>
<keyword evidence="5 9" id="KW-0472">Membrane</keyword>
<reference evidence="12" key="1">
    <citation type="submission" date="2016-06" db="EMBL/GenBank/DDBJ databases">
        <authorList>
            <person name="Rodrigo-Torres L."/>
            <person name="Arahal D.R."/>
        </authorList>
    </citation>
    <scope>NUCLEOTIDE SEQUENCE [LARGE SCALE GENOMIC DNA]</scope>
    <source>
        <strain evidence="12">CECT 7224</strain>
    </source>
</reference>
<dbReference type="InterPro" id="IPR000917">
    <property type="entry name" value="Sulfatase_N"/>
</dbReference>
<name>A0A1C3JEI8_9VIBR</name>
<evidence type="ECO:0000259" key="10">
    <source>
        <dbReference type="Pfam" id="PF00884"/>
    </source>
</evidence>
<dbReference type="GO" id="GO:0046872">
    <property type="term" value="F:metal ion binding"/>
    <property type="evidence" value="ECO:0007669"/>
    <property type="project" value="UniProtKB-KW"/>
</dbReference>
<evidence type="ECO:0000256" key="9">
    <source>
        <dbReference type="SAM" id="Phobius"/>
    </source>
</evidence>
<keyword evidence="2" id="KW-1003">Cell membrane</keyword>
<comment type="subcellular location">
    <subcellularLocation>
        <location evidence="1">Cell membrane</location>
        <topology evidence="1">Multi-pass membrane protein</topology>
    </subcellularLocation>
</comment>
<feature type="transmembrane region" description="Helical" evidence="9">
    <location>
        <begin position="85"/>
        <end position="104"/>
    </location>
</feature>
<feature type="binding site" evidence="8">
    <location>
        <position position="294"/>
    </location>
    <ligand>
        <name>Mn(2+)</name>
        <dbReference type="ChEBI" id="CHEBI:29035"/>
    </ligand>
</feature>
<accession>A0A1C3JEI8</accession>
<dbReference type="SUPFAM" id="SSF53649">
    <property type="entry name" value="Alkaline phosphatase-like"/>
    <property type="match status" value="1"/>
</dbReference>
<feature type="transmembrane region" description="Helical" evidence="9">
    <location>
        <begin position="57"/>
        <end position="78"/>
    </location>
</feature>
<feature type="transmembrane region" description="Helical" evidence="9">
    <location>
        <begin position="12"/>
        <end position="37"/>
    </location>
</feature>
<dbReference type="Pfam" id="PF00884">
    <property type="entry name" value="Sulfatase"/>
    <property type="match status" value="1"/>
</dbReference>
<dbReference type="Proteomes" id="UP000092819">
    <property type="component" value="Unassembled WGS sequence"/>
</dbReference>
<dbReference type="CDD" id="cd16015">
    <property type="entry name" value="LTA_synthase"/>
    <property type="match status" value="1"/>
</dbReference>
<evidence type="ECO:0000256" key="6">
    <source>
        <dbReference type="PIRSR" id="PIRSR005091-1"/>
    </source>
</evidence>
<proteinExistence type="predicted"/>
<dbReference type="PANTHER" id="PTHR47371:SF3">
    <property type="entry name" value="PHOSPHOGLYCEROL TRANSFERASE I"/>
    <property type="match status" value="1"/>
</dbReference>
<dbReference type="PIRSF" id="PIRSF005091">
    <property type="entry name" value="Mmb_sulf_HI1246"/>
    <property type="match status" value="1"/>
</dbReference>
<keyword evidence="12" id="KW-1185">Reference proteome</keyword>
<dbReference type="InterPro" id="IPR050448">
    <property type="entry name" value="OpgB/LTA_synthase_biosynth"/>
</dbReference>
<dbReference type="InterPro" id="IPR012160">
    <property type="entry name" value="LtaS-like"/>
</dbReference>
<feature type="domain" description="Sulfatase N-terminal" evidence="10">
    <location>
        <begin position="286"/>
        <end position="556"/>
    </location>
</feature>
<evidence type="ECO:0000256" key="7">
    <source>
        <dbReference type="PIRSR" id="PIRSR005091-2"/>
    </source>
</evidence>
<dbReference type="RefSeq" id="WP_065676528.1">
    <property type="nucleotide sequence ID" value="NZ_AP025463.1"/>
</dbReference>
<evidence type="ECO:0000256" key="8">
    <source>
        <dbReference type="PIRSR" id="PIRSR005091-3"/>
    </source>
</evidence>
<gene>
    <name evidence="11" type="primary">ltaS1</name>
    <name evidence="11" type="ORF">VCE7224_02274</name>
</gene>